<sequence length="124" mass="13879">MLFTAFSTMNLGCLSCNTIEGSTKSFRMENSEFEIRSLSVRSQDDRVCLTTCWAAKKQQPHLPPPPSYITPAEPVFAQGSKVAPLADDEDIIPRLTRCYAIRRDCIFFQNWSVNDVAAATLISQ</sequence>
<dbReference type="Proteomes" id="UP001497512">
    <property type="component" value="Chromosome 15"/>
</dbReference>
<evidence type="ECO:0000313" key="2">
    <source>
        <dbReference type="Proteomes" id="UP001497512"/>
    </source>
</evidence>
<organism evidence="1 2">
    <name type="scientific">Sphagnum troendelagicum</name>
    <dbReference type="NCBI Taxonomy" id="128251"/>
    <lineage>
        <taxon>Eukaryota</taxon>
        <taxon>Viridiplantae</taxon>
        <taxon>Streptophyta</taxon>
        <taxon>Embryophyta</taxon>
        <taxon>Bryophyta</taxon>
        <taxon>Sphagnophytina</taxon>
        <taxon>Sphagnopsida</taxon>
        <taxon>Sphagnales</taxon>
        <taxon>Sphagnaceae</taxon>
        <taxon>Sphagnum</taxon>
    </lineage>
</organism>
<dbReference type="PANTHER" id="PTHR36002">
    <property type="entry name" value="PYRD"/>
    <property type="match status" value="1"/>
</dbReference>
<dbReference type="EMBL" id="OZ019907">
    <property type="protein sequence ID" value="CAK9205937.1"/>
    <property type="molecule type" value="Genomic_DNA"/>
</dbReference>
<protein>
    <submittedName>
        <fullName evidence="1">Uncharacterized protein</fullName>
    </submittedName>
</protein>
<proteinExistence type="predicted"/>
<dbReference type="PANTHER" id="PTHR36002:SF1">
    <property type="entry name" value="PYRD"/>
    <property type="match status" value="1"/>
</dbReference>
<gene>
    <name evidence="1" type="ORF">CSSPTR1EN2_LOCUS8098</name>
</gene>
<accession>A0ABP0TVU5</accession>
<name>A0ABP0TVU5_9BRYO</name>
<reference evidence="1" key="1">
    <citation type="submission" date="2024-02" db="EMBL/GenBank/DDBJ databases">
        <authorList>
            <consortium name="ELIXIR-Norway"/>
            <consortium name="Elixir Norway"/>
        </authorList>
    </citation>
    <scope>NUCLEOTIDE SEQUENCE</scope>
</reference>
<keyword evidence="2" id="KW-1185">Reference proteome</keyword>
<evidence type="ECO:0000313" key="1">
    <source>
        <dbReference type="EMBL" id="CAK9205937.1"/>
    </source>
</evidence>